<keyword evidence="5" id="KW-0812">Transmembrane</keyword>
<evidence type="ECO:0000256" key="7">
    <source>
        <dbReference type="ARBA" id="ARBA00022729"/>
    </source>
</evidence>
<dbReference type="PANTHER" id="PTHR31120">
    <property type="entry name" value="METALLOPROTEASE TIKI"/>
    <property type="match status" value="1"/>
</dbReference>
<evidence type="ECO:0000256" key="4">
    <source>
        <dbReference type="ARBA" id="ARBA00022670"/>
    </source>
</evidence>
<dbReference type="EMBL" id="QLLL01000006">
    <property type="protein sequence ID" value="RAJ02476.1"/>
    <property type="molecule type" value="Genomic_DNA"/>
</dbReference>
<dbReference type="RefSeq" id="WP_111598914.1">
    <property type="nucleotide sequence ID" value="NZ_QLLL01000006.1"/>
</dbReference>
<comment type="cofactor">
    <cofactor evidence="2">
        <name>Co(2+)</name>
        <dbReference type="ChEBI" id="CHEBI:48828"/>
    </cofactor>
</comment>
<reference evidence="14 15" key="1">
    <citation type="submission" date="2018-06" db="EMBL/GenBank/DDBJ databases">
        <title>Genomic Encyclopedia of Archaeal and Bacterial Type Strains, Phase II (KMG-II): from individual species to whole genera.</title>
        <authorList>
            <person name="Goeker M."/>
        </authorList>
    </citation>
    <scope>NUCLEOTIDE SEQUENCE [LARGE SCALE GENOMIC DNA]</scope>
    <source>
        <strain evidence="14 15">DSM 23857</strain>
    </source>
</reference>
<proteinExistence type="predicted"/>
<name>A0A327QCW1_9BACT</name>
<dbReference type="AlphaFoldDB" id="A0A327QCW1"/>
<evidence type="ECO:0000256" key="13">
    <source>
        <dbReference type="SAM" id="MobiDB-lite"/>
    </source>
</evidence>
<comment type="caution">
    <text evidence="14">The sequence shown here is derived from an EMBL/GenBank/DDBJ whole genome shotgun (WGS) entry which is preliminary data.</text>
</comment>
<dbReference type="CDD" id="cd14789">
    <property type="entry name" value="Tiki"/>
    <property type="match status" value="1"/>
</dbReference>
<feature type="compositionally biased region" description="Acidic residues" evidence="13">
    <location>
        <begin position="983"/>
        <end position="994"/>
    </location>
</feature>
<dbReference type="GO" id="GO:0046872">
    <property type="term" value="F:metal ion binding"/>
    <property type="evidence" value="ECO:0007669"/>
    <property type="project" value="UniProtKB-KW"/>
</dbReference>
<keyword evidence="8" id="KW-0378">Hydrolase</keyword>
<accession>A0A327QCW1</accession>
<evidence type="ECO:0000256" key="8">
    <source>
        <dbReference type="ARBA" id="ARBA00022801"/>
    </source>
</evidence>
<evidence type="ECO:0000256" key="1">
    <source>
        <dbReference type="ARBA" id="ARBA00001936"/>
    </source>
</evidence>
<evidence type="ECO:0000256" key="9">
    <source>
        <dbReference type="ARBA" id="ARBA00022989"/>
    </source>
</evidence>
<dbReference type="GO" id="GO:0004222">
    <property type="term" value="F:metalloendopeptidase activity"/>
    <property type="evidence" value="ECO:0007669"/>
    <property type="project" value="TreeGrafter"/>
</dbReference>
<dbReference type="PANTHER" id="PTHR31120:SF6">
    <property type="entry name" value="METALLOPROTEASE TIKI HOMOLOG"/>
    <property type="match status" value="1"/>
</dbReference>
<organism evidence="14 15">
    <name type="scientific">Chitinophaga skermanii</name>
    <dbReference type="NCBI Taxonomy" id="331697"/>
    <lineage>
        <taxon>Bacteria</taxon>
        <taxon>Pseudomonadati</taxon>
        <taxon>Bacteroidota</taxon>
        <taxon>Chitinophagia</taxon>
        <taxon>Chitinophagales</taxon>
        <taxon>Chitinophagaceae</taxon>
        <taxon>Chitinophaga</taxon>
    </lineage>
</organism>
<evidence type="ECO:0000256" key="3">
    <source>
        <dbReference type="ARBA" id="ARBA00004479"/>
    </source>
</evidence>
<dbReference type="GO" id="GO:0006508">
    <property type="term" value="P:proteolysis"/>
    <property type="evidence" value="ECO:0007669"/>
    <property type="project" value="UniProtKB-KW"/>
</dbReference>
<dbReference type="GO" id="GO:0030178">
    <property type="term" value="P:negative regulation of Wnt signaling pathway"/>
    <property type="evidence" value="ECO:0007669"/>
    <property type="project" value="InterPro"/>
</dbReference>
<comment type="subcellular location">
    <subcellularLocation>
        <location evidence="3">Membrane</location>
        <topology evidence="3">Single-pass type I membrane protein</topology>
    </subcellularLocation>
</comment>
<protein>
    <submittedName>
        <fullName evidence="14">Uncharacterized protein YbaP (TraB family)</fullName>
    </submittedName>
</protein>
<evidence type="ECO:0000313" key="14">
    <source>
        <dbReference type="EMBL" id="RAJ02476.1"/>
    </source>
</evidence>
<gene>
    <name evidence="14" type="ORF">LX64_03494</name>
</gene>
<keyword evidence="6" id="KW-0479">Metal-binding</keyword>
<feature type="region of interest" description="Disordered" evidence="13">
    <location>
        <begin position="979"/>
        <end position="1005"/>
    </location>
</feature>
<keyword evidence="10" id="KW-0482">Metalloprotease</keyword>
<dbReference type="GO" id="GO:0016020">
    <property type="term" value="C:membrane"/>
    <property type="evidence" value="ECO:0007669"/>
    <property type="project" value="UniProtKB-SubCell"/>
</dbReference>
<dbReference type="InterPro" id="IPR040230">
    <property type="entry name" value="TIKI1/2-like"/>
</dbReference>
<evidence type="ECO:0000313" key="15">
    <source>
        <dbReference type="Proteomes" id="UP000249547"/>
    </source>
</evidence>
<dbReference type="InterPro" id="IPR002816">
    <property type="entry name" value="TraB/PrgY/GumN_fam"/>
</dbReference>
<keyword evidence="11" id="KW-0472">Membrane</keyword>
<keyword evidence="4" id="KW-0645">Protease</keyword>
<keyword evidence="12" id="KW-0325">Glycoprotein</keyword>
<dbReference type="Pfam" id="PF01963">
    <property type="entry name" value="TraB_PrgY_gumN"/>
    <property type="match status" value="1"/>
</dbReference>
<evidence type="ECO:0000256" key="10">
    <source>
        <dbReference type="ARBA" id="ARBA00023049"/>
    </source>
</evidence>
<evidence type="ECO:0000256" key="5">
    <source>
        <dbReference type="ARBA" id="ARBA00022692"/>
    </source>
</evidence>
<evidence type="ECO:0000256" key="12">
    <source>
        <dbReference type="ARBA" id="ARBA00023180"/>
    </source>
</evidence>
<dbReference type="Proteomes" id="UP000249547">
    <property type="component" value="Unassembled WGS sequence"/>
</dbReference>
<keyword evidence="15" id="KW-1185">Reference proteome</keyword>
<evidence type="ECO:0000256" key="11">
    <source>
        <dbReference type="ARBA" id="ARBA00023136"/>
    </source>
</evidence>
<comment type="cofactor">
    <cofactor evidence="1">
        <name>Mn(2+)</name>
        <dbReference type="ChEBI" id="CHEBI:29035"/>
    </cofactor>
</comment>
<keyword evidence="7" id="KW-0732">Signal</keyword>
<dbReference type="OrthoDB" id="9798714at2"/>
<evidence type="ECO:0000256" key="2">
    <source>
        <dbReference type="ARBA" id="ARBA00001941"/>
    </source>
</evidence>
<keyword evidence="9" id="KW-1133">Transmembrane helix</keyword>
<sequence>MNNVIKYLLLLLVININSVELSAQGKKEKYQGLLWEISGNGLKKPSYVFGSMHVSAKLAFNLSDSFYNCIKNVDVVALESNPEQLQEDFSNSKMLKITAMGVDVSNPNSTKRGAFTINNYKDILKAGLVYQPQMINHLLYRSYASKEDFEEDTFLDMYIYQVGKKLGKRATGVENFFESEQLMLDAFKDDANERKKNKNREYASTTNVVNMEELMTDAYRKGDLDMLDSLQAKQSRSTAFLEKFLYKRNDNMFHSIDSIIKTSSLFAGVGAAHLPGDRGLIKLLRKAGYTVRPIKMTNQLSNEKERLEKVNVPVHYTDYNSEDGWISMRVPGKLFNFSSITVLNQLQYADLANGAYYLVSRVKTNALELGQNEQDVYKRVDSLLYENIAGKILSKQQITNNGYVGFDIKNKTRRGDLQRHQIFITPFEIILFKMSGTGDYLDSGAADEFFTSIKLKPLATGAWSTYTPFYKDYSISIPPSYLQGNYNSLRNMGKRIELSAVDKNTKNSFLLVTKTWETPNLDEDSVELSFAEEAFLESEFVKNVTKRSTFNYKGYPCLQVQTANHDHSTSITRFILKGNMMYMLSTRFTGNPQQANNYLNSFEFKKPQYGKVEKYVDTALYYTVQTSVQPNSLDEINELINTMYSPDEAPNNTIANGKSREFANDSTGEAVHVGFYRIGDYTSYKDSTAFWKQVLDDYSGYVIMRQQKSMKPYGEELVVHVRDTNSLRNIMAKVIIRQGTQYYLTSVYDSLSGPSEFVQTFFNTFTPKDTLIGKPLYASKSAQFFEDFYATDSTTKARARAYVGNFVFRDEDAPQIIKMVQGMTSSEKNYLDVKTNLMYGLKSIKHPAILPFLEKQYIDANDTTRFQYAVLSTLIAQQTKESFDITKRSMLKETPIFSNLGTFAYLTDDMSDSLQLAKTLFPEMLQLTTMNDYKVPIYTLLAEMVDSNIVSTASYQDDVNQIAFDARIAVLKAAARELNNQSNEEDDQDDEDDAPVSASKSKEEADEELSTYATLLFPYKNTNKNAARFFEKYEQIKNPAQQISLAALYLKNKQTFPDSTLQKIADQPLYRMELYRALKGIGRVDKMPAKYTKQDEIALAILYANIRSYDNIDTIVYLGKQQTTYKFKPAIVYFYKYKKNKLDATWYLATSGIQPVNTKEINDNEQLTNFTNTMLDEKKPLGEQFYKALRKVKYRYRYIDNDNVFYSSVE</sequence>
<evidence type="ECO:0000256" key="6">
    <source>
        <dbReference type="ARBA" id="ARBA00022723"/>
    </source>
</evidence>